<evidence type="ECO:0008006" key="3">
    <source>
        <dbReference type="Google" id="ProtNLM"/>
    </source>
</evidence>
<dbReference type="EMBL" id="JBJUVG010000001">
    <property type="protein sequence ID" value="MFM9412891.1"/>
    <property type="molecule type" value="Genomic_DNA"/>
</dbReference>
<reference evidence="1 2" key="1">
    <citation type="journal article" date="2016" name="Int. J. Syst. Evol. Microbiol.">
        <title>Peptococcus simiae sp. nov., isolated from rhesus macaque faeces and emended description of the genus Peptococcus.</title>
        <authorList>
            <person name="Shkoporov A.N."/>
            <person name="Efimov B.A."/>
            <person name="Kondova I."/>
            <person name="Ouwerling B."/>
            <person name="Chaplin A.V."/>
            <person name="Shcherbakova V.A."/>
            <person name="Langermans J.A.M."/>
        </authorList>
    </citation>
    <scope>NUCLEOTIDE SEQUENCE [LARGE SCALE GENOMIC DNA]</scope>
    <source>
        <strain evidence="1 2">M108</strain>
    </source>
</reference>
<proteinExistence type="predicted"/>
<sequence>MTHTTGTRVVFADSQEEAKKEYEALGVQPEHDAQAKMDICKCSEEEDFDFDSPFNLIGEVSLSPEYMELVNKDPQRAYVIYYLEEA</sequence>
<keyword evidence="2" id="KW-1185">Reference proteome</keyword>
<organism evidence="1 2">
    <name type="scientific">Peptococcus simiae</name>
    <dbReference type="NCBI Taxonomy" id="1643805"/>
    <lineage>
        <taxon>Bacteria</taxon>
        <taxon>Bacillati</taxon>
        <taxon>Bacillota</taxon>
        <taxon>Clostridia</taxon>
        <taxon>Eubacteriales</taxon>
        <taxon>Peptococcaceae</taxon>
        <taxon>Peptococcus</taxon>
    </lineage>
</organism>
<name>A0ABW9GXZ6_9FIRM</name>
<dbReference type="RefSeq" id="WP_408976520.1">
    <property type="nucleotide sequence ID" value="NZ_JBJUVG010000001.1"/>
</dbReference>
<comment type="caution">
    <text evidence="1">The sequence shown here is derived from an EMBL/GenBank/DDBJ whole genome shotgun (WGS) entry which is preliminary data.</text>
</comment>
<evidence type="ECO:0000313" key="1">
    <source>
        <dbReference type="EMBL" id="MFM9412891.1"/>
    </source>
</evidence>
<protein>
    <recommendedName>
        <fullName evidence="3">Heat induced stress protein YflT</fullName>
    </recommendedName>
</protein>
<dbReference type="Proteomes" id="UP001631949">
    <property type="component" value="Unassembled WGS sequence"/>
</dbReference>
<accession>A0ABW9GXZ6</accession>
<evidence type="ECO:0000313" key="2">
    <source>
        <dbReference type="Proteomes" id="UP001631949"/>
    </source>
</evidence>
<gene>
    <name evidence="1" type="ORF">ACKQTC_00680</name>
</gene>